<accession>A0A1W1YMC1</accession>
<proteinExistence type="predicted"/>
<keyword evidence="3" id="KW-1185">Reference proteome</keyword>
<dbReference type="AlphaFoldDB" id="A0A1W1YMC1"/>
<dbReference type="EMBL" id="FWXK01000003">
    <property type="protein sequence ID" value="SMC37337.1"/>
    <property type="molecule type" value="Genomic_DNA"/>
</dbReference>
<protein>
    <submittedName>
        <fullName evidence="2">Uncharacterized protein YpbB</fullName>
    </submittedName>
</protein>
<evidence type="ECO:0000259" key="1">
    <source>
        <dbReference type="Pfam" id="PF14493"/>
    </source>
</evidence>
<reference evidence="3" key="1">
    <citation type="submission" date="2017-04" db="EMBL/GenBank/DDBJ databases">
        <authorList>
            <person name="Varghese N."/>
            <person name="Submissions S."/>
        </authorList>
    </citation>
    <scope>NUCLEOTIDE SEQUENCE [LARGE SCALE GENOMIC DNA]</scope>
    <source>
        <strain evidence="3">DSM 21500</strain>
    </source>
</reference>
<feature type="domain" description="Helicase Helix-turn-helix" evidence="1">
    <location>
        <begin position="233"/>
        <end position="271"/>
    </location>
</feature>
<gene>
    <name evidence="2" type="ORF">SAMN04487984_0821</name>
</gene>
<dbReference type="OrthoDB" id="2168040at2"/>
<organism evidence="2 3">
    <name type="scientific">Aerococcus suis</name>
    <dbReference type="NCBI Taxonomy" id="371602"/>
    <lineage>
        <taxon>Bacteria</taxon>
        <taxon>Bacillati</taxon>
        <taxon>Bacillota</taxon>
        <taxon>Bacilli</taxon>
        <taxon>Lactobacillales</taxon>
        <taxon>Aerococcaceae</taxon>
        <taxon>Aerococcus</taxon>
    </lineage>
</organism>
<sequence>MERVIQLLNDRHPNLSKNSLYQVLVGRRTATTLFFAVENQVDAWLGVAPKLDKKIWLQRSQWTEQPILDEEYYGIFTYRLGTVPHYILANYQNAFLLLLQTLSYGRMKVTNYQPVTTSFQAQQLVKHFYFSLRKTKWNNKGEMAQVVHDELLTFFAEQPEKITEWYLELLVGYQVPAYTMSQMANETPYKVTEMSLLITAYFSKIFVHFLHTDSFLGHFFRFVLANQHPWNQSVEITYQFWQKGLTIEEISHQRRLKPSTINDHLMEIMLYFPNPFIKKWEQMFKQSFKDWHATDLPKTFEEFRHCYGEKLPYWMMRLVKYYLSDGSLPLGGEWFDG</sequence>
<dbReference type="Pfam" id="PF14493">
    <property type="entry name" value="HTH_40"/>
    <property type="match status" value="1"/>
</dbReference>
<evidence type="ECO:0000313" key="2">
    <source>
        <dbReference type="EMBL" id="SMC37337.1"/>
    </source>
</evidence>
<name>A0A1W1YMC1_9LACT</name>
<dbReference type="InterPro" id="IPR029491">
    <property type="entry name" value="Helicase_HTH"/>
</dbReference>
<evidence type="ECO:0000313" key="3">
    <source>
        <dbReference type="Proteomes" id="UP000243884"/>
    </source>
</evidence>
<dbReference type="Proteomes" id="UP000243884">
    <property type="component" value="Unassembled WGS sequence"/>
</dbReference>
<dbReference type="STRING" id="371602.SAMN04487984_0821"/>